<dbReference type="EMBL" id="BARU01018585">
    <property type="protein sequence ID" value="GAH58232.1"/>
    <property type="molecule type" value="Genomic_DNA"/>
</dbReference>
<comment type="caution">
    <text evidence="2">The sequence shown here is derived from an EMBL/GenBank/DDBJ whole genome shotgun (WGS) entry which is preliminary data.</text>
</comment>
<dbReference type="InterPro" id="IPR007329">
    <property type="entry name" value="FMN-bd"/>
</dbReference>
<accession>X1GM07</accession>
<gene>
    <name evidence="2" type="ORF">S03H2_30713</name>
</gene>
<name>X1GM07_9ZZZZ</name>
<feature type="non-terminal residue" evidence="2">
    <location>
        <position position="1"/>
    </location>
</feature>
<dbReference type="GO" id="GO:0010181">
    <property type="term" value="F:FMN binding"/>
    <property type="evidence" value="ECO:0007669"/>
    <property type="project" value="InterPro"/>
</dbReference>
<dbReference type="Pfam" id="PF04205">
    <property type="entry name" value="FMN_bind"/>
    <property type="match status" value="1"/>
</dbReference>
<proteinExistence type="predicted"/>
<feature type="domain" description="FMN-binding" evidence="1">
    <location>
        <begin position="3"/>
        <end position="24"/>
    </location>
</feature>
<dbReference type="GO" id="GO:0016020">
    <property type="term" value="C:membrane"/>
    <property type="evidence" value="ECO:0007669"/>
    <property type="project" value="InterPro"/>
</dbReference>
<protein>
    <recommendedName>
        <fullName evidence="1">FMN-binding domain-containing protein</fullName>
    </recommendedName>
</protein>
<evidence type="ECO:0000259" key="1">
    <source>
        <dbReference type="Pfam" id="PF04205"/>
    </source>
</evidence>
<evidence type="ECO:0000313" key="2">
    <source>
        <dbReference type="EMBL" id="GAH58232.1"/>
    </source>
</evidence>
<reference evidence="2" key="1">
    <citation type="journal article" date="2014" name="Front. Microbiol.">
        <title>High frequency of phylogenetically diverse reductive dehalogenase-homologous genes in deep subseafloor sedimentary metagenomes.</title>
        <authorList>
            <person name="Kawai M."/>
            <person name="Futagami T."/>
            <person name="Toyoda A."/>
            <person name="Takaki Y."/>
            <person name="Nishi S."/>
            <person name="Hori S."/>
            <person name="Arai W."/>
            <person name="Tsubouchi T."/>
            <person name="Morono Y."/>
            <person name="Uchiyama I."/>
            <person name="Ito T."/>
            <person name="Fujiyama A."/>
            <person name="Inagaki F."/>
            <person name="Takami H."/>
        </authorList>
    </citation>
    <scope>NUCLEOTIDE SEQUENCE</scope>
    <source>
        <strain evidence="2">Expedition CK06-06</strain>
    </source>
</reference>
<dbReference type="AlphaFoldDB" id="X1GM07"/>
<sequence>DGGQIDAITGSTISSRAVVDAVRATAMEKVKLLKDSEQGG</sequence>
<organism evidence="2">
    <name type="scientific">marine sediment metagenome</name>
    <dbReference type="NCBI Taxonomy" id="412755"/>
    <lineage>
        <taxon>unclassified sequences</taxon>
        <taxon>metagenomes</taxon>
        <taxon>ecological metagenomes</taxon>
    </lineage>
</organism>